<evidence type="ECO:0000256" key="1">
    <source>
        <dbReference type="SAM" id="SignalP"/>
    </source>
</evidence>
<protein>
    <submittedName>
        <fullName evidence="3">EamA domain-containing protein</fullName>
    </submittedName>
</protein>
<keyword evidence="1" id="KW-0732">Signal</keyword>
<feature type="signal peptide" evidence="1">
    <location>
        <begin position="1"/>
        <end position="17"/>
    </location>
</feature>
<dbReference type="WBParaSite" id="snap_masked-unitig_21512-processed-gene-0.1-mRNA-1">
    <property type="protein sequence ID" value="snap_masked-unitig_21512-processed-gene-0.1-mRNA-1"/>
    <property type="gene ID" value="snap_masked-unitig_21512-processed-gene-0.1"/>
</dbReference>
<reference evidence="3" key="1">
    <citation type="submission" date="2016-11" db="UniProtKB">
        <authorList>
            <consortium name="WormBaseParasite"/>
        </authorList>
    </citation>
    <scope>IDENTIFICATION</scope>
</reference>
<evidence type="ECO:0000313" key="2">
    <source>
        <dbReference type="Proteomes" id="UP000095280"/>
    </source>
</evidence>
<proteinExistence type="predicted"/>
<dbReference type="AlphaFoldDB" id="A0A1I8JNI3"/>
<accession>A0A1I8JNI3</accession>
<keyword evidence="2" id="KW-1185">Reference proteome</keyword>
<sequence length="249" mass="27950">MLLLCAAVGLVWGVTNALMKASTAADTSDSKAWSLGALLRNWKYLTALAARTSRPLCWFLWSLAEASVILAAVWCSAKGRTPIPKGLFRTRLSSDVRKSRQSGSVTHPTHQICIFAGTTTTVSLETRKTSIVLPWWRRNRLHWVGPSQTAGSGPLACFESFETMQRPDLAKAGLQENFASSPSTIDETKTAWLLWSRHPYRLSEVQYLIRQFFYGVQCYSLDDTKISVIQYEVLQSKITTTASTRRQRR</sequence>
<dbReference type="Proteomes" id="UP000095280">
    <property type="component" value="Unplaced"/>
</dbReference>
<name>A0A1I8JNI3_9PLAT</name>
<feature type="chain" id="PRO_5009321913" evidence="1">
    <location>
        <begin position="18"/>
        <end position="249"/>
    </location>
</feature>
<evidence type="ECO:0000313" key="3">
    <source>
        <dbReference type="WBParaSite" id="snap_masked-unitig_21512-processed-gene-0.1-mRNA-1"/>
    </source>
</evidence>
<organism evidence="2 3">
    <name type="scientific">Macrostomum lignano</name>
    <dbReference type="NCBI Taxonomy" id="282301"/>
    <lineage>
        <taxon>Eukaryota</taxon>
        <taxon>Metazoa</taxon>
        <taxon>Spiralia</taxon>
        <taxon>Lophotrochozoa</taxon>
        <taxon>Platyhelminthes</taxon>
        <taxon>Rhabditophora</taxon>
        <taxon>Macrostomorpha</taxon>
        <taxon>Macrostomida</taxon>
        <taxon>Macrostomidae</taxon>
        <taxon>Macrostomum</taxon>
    </lineage>
</organism>